<sequence>MNDAFCFSLLKIATAQIIQQSTAFERIHGSTCSTITDVLARYLSLLGSVAKEYSHNANRGKSNALDVLQTLVDLGVDVDDLYQWFEETMEQKPNNVPITQNSQLTLQNLFSSTCKDDPEDWLVYEYRDIPEGFNLITDEDIEESDTAEDLSEVAESTEQDISSSENPPSETEEQDATQNSHVKSNSSSPVPGDCNSEAAIKVETAADLTTEVHTKEAAIAIGQDKPEETEFTTNPKPESCKSELERSNQRDTPTSSNTPFRPLYIPNHLPPIPEMLPPQEIEETPQVQETAGAQIAVVSNAKNDSDYNPYTHIIPFNESKISSTSDVSLLASISQIGEHAEESTSSTPTTPLIPLFDEVFQKALGSVSASNEVNGTKPKPIPYSYLERRRKQRTPVISSTISPYDTLFGNISTLPSTVDQILHQVAAPEVLYQYVSQPVAIFPIPEVSHFKMLNGQGSSIQSQRKELIATVPAEVPVVPSTRPREDSIKEPVSKKVIKPSAPKETSNHTKPGSPRPETSRRSSTPKIRLKVSVPTPPPPPPPPPPVEEAAPEPVPSVEPRGQTEEVINCICVNPRLDDGNFMIACDRCQEWFHGSCVGVSEGDIVDTWFCQRCAPYRT</sequence>
<organism evidence="11 12">
    <name type="scientific">Basidiobolus ranarum</name>
    <dbReference type="NCBI Taxonomy" id="34480"/>
    <lineage>
        <taxon>Eukaryota</taxon>
        <taxon>Fungi</taxon>
        <taxon>Fungi incertae sedis</taxon>
        <taxon>Zoopagomycota</taxon>
        <taxon>Entomophthoromycotina</taxon>
        <taxon>Basidiobolomycetes</taxon>
        <taxon>Basidiobolales</taxon>
        <taxon>Basidiobolaceae</taxon>
        <taxon>Basidiobolus</taxon>
    </lineage>
</organism>
<feature type="domain" description="PHD-type" evidence="10">
    <location>
        <begin position="566"/>
        <end position="616"/>
    </location>
</feature>
<feature type="compositionally biased region" description="Low complexity" evidence="9">
    <location>
        <begin position="511"/>
        <end position="525"/>
    </location>
</feature>
<dbReference type="InterPro" id="IPR006565">
    <property type="entry name" value="BTP"/>
</dbReference>
<proteinExistence type="predicted"/>
<feature type="region of interest" description="Disordered" evidence="9">
    <location>
        <begin position="135"/>
        <end position="195"/>
    </location>
</feature>
<feature type="compositionally biased region" description="Basic and acidic residues" evidence="9">
    <location>
        <begin position="482"/>
        <end position="493"/>
    </location>
</feature>
<feature type="compositionally biased region" description="Basic and acidic residues" evidence="9">
    <location>
        <begin position="238"/>
        <end position="249"/>
    </location>
</feature>
<feature type="compositionally biased region" description="Pro residues" evidence="9">
    <location>
        <begin position="534"/>
        <end position="556"/>
    </location>
</feature>
<evidence type="ECO:0000259" key="10">
    <source>
        <dbReference type="PROSITE" id="PS50016"/>
    </source>
</evidence>
<keyword evidence="3 8" id="KW-0863">Zinc-finger</keyword>
<evidence type="ECO:0000256" key="4">
    <source>
        <dbReference type="ARBA" id="ARBA00022833"/>
    </source>
</evidence>
<feature type="compositionally biased region" description="Acidic residues" evidence="9">
    <location>
        <begin position="137"/>
        <end position="158"/>
    </location>
</feature>
<dbReference type="EMBL" id="JASJQH010006905">
    <property type="protein sequence ID" value="KAK9728038.1"/>
    <property type="molecule type" value="Genomic_DNA"/>
</dbReference>
<evidence type="ECO:0000256" key="1">
    <source>
        <dbReference type="ARBA" id="ARBA00004123"/>
    </source>
</evidence>
<dbReference type="Pfam" id="PF07524">
    <property type="entry name" value="Bromo_TP"/>
    <property type="match status" value="1"/>
</dbReference>
<evidence type="ECO:0000313" key="12">
    <source>
        <dbReference type="Proteomes" id="UP001479436"/>
    </source>
</evidence>
<dbReference type="InterPro" id="IPR001965">
    <property type="entry name" value="Znf_PHD"/>
</dbReference>
<keyword evidence="12" id="KW-1185">Reference proteome</keyword>
<dbReference type="InterPro" id="IPR019786">
    <property type="entry name" value="Zinc_finger_PHD-type_CS"/>
</dbReference>
<comment type="subcellular location">
    <subcellularLocation>
        <location evidence="1">Nucleus</location>
    </subcellularLocation>
</comment>
<accession>A0ABR2W9R6</accession>
<keyword evidence="5" id="KW-0805">Transcription regulation</keyword>
<dbReference type="PANTHER" id="PTHR46452:SF1">
    <property type="entry name" value="TRANSCRIPTION INITIATION FACTOR TFIID SUBUNIT 3"/>
    <property type="match status" value="1"/>
</dbReference>
<evidence type="ECO:0000256" key="3">
    <source>
        <dbReference type="ARBA" id="ARBA00022771"/>
    </source>
</evidence>
<dbReference type="SMART" id="SM00249">
    <property type="entry name" value="PHD"/>
    <property type="match status" value="1"/>
</dbReference>
<dbReference type="PROSITE" id="PS50016">
    <property type="entry name" value="ZF_PHD_2"/>
    <property type="match status" value="1"/>
</dbReference>
<dbReference type="Proteomes" id="UP001479436">
    <property type="component" value="Unassembled WGS sequence"/>
</dbReference>
<reference evidence="11 12" key="1">
    <citation type="submission" date="2023-04" db="EMBL/GenBank/DDBJ databases">
        <title>Genome of Basidiobolus ranarum AG-B5.</title>
        <authorList>
            <person name="Stajich J.E."/>
            <person name="Carter-House D."/>
            <person name="Gryganskyi A."/>
        </authorList>
    </citation>
    <scope>NUCLEOTIDE SEQUENCE [LARGE SCALE GENOMIC DNA]</scope>
    <source>
        <strain evidence="11 12">AG-B5</strain>
    </source>
</reference>
<evidence type="ECO:0000256" key="2">
    <source>
        <dbReference type="ARBA" id="ARBA00022723"/>
    </source>
</evidence>
<dbReference type="Gene3D" id="1.10.20.10">
    <property type="entry name" value="Histone, subunit A"/>
    <property type="match status" value="1"/>
</dbReference>
<protein>
    <recommendedName>
        <fullName evidence="10">PHD-type domain-containing protein</fullName>
    </recommendedName>
</protein>
<dbReference type="InterPro" id="IPR013083">
    <property type="entry name" value="Znf_RING/FYVE/PHD"/>
</dbReference>
<dbReference type="Pfam" id="PF00628">
    <property type="entry name" value="PHD"/>
    <property type="match status" value="1"/>
</dbReference>
<feature type="compositionally biased region" description="Polar residues" evidence="9">
    <location>
        <begin position="176"/>
        <end position="189"/>
    </location>
</feature>
<feature type="compositionally biased region" description="Polar residues" evidence="9">
    <location>
        <begin position="250"/>
        <end position="259"/>
    </location>
</feature>
<keyword evidence="2" id="KW-0479">Metal-binding</keyword>
<dbReference type="PROSITE" id="PS01359">
    <property type="entry name" value="ZF_PHD_1"/>
    <property type="match status" value="1"/>
</dbReference>
<evidence type="ECO:0000256" key="8">
    <source>
        <dbReference type="PROSITE-ProRule" id="PRU00146"/>
    </source>
</evidence>
<keyword evidence="6" id="KW-0804">Transcription</keyword>
<evidence type="ECO:0000256" key="7">
    <source>
        <dbReference type="ARBA" id="ARBA00023242"/>
    </source>
</evidence>
<dbReference type="InterPro" id="IPR009072">
    <property type="entry name" value="Histone-fold"/>
</dbReference>
<comment type="caution">
    <text evidence="11">The sequence shown here is derived from an EMBL/GenBank/DDBJ whole genome shotgun (WGS) entry which is preliminary data.</text>
</comment>
<keyword evidence="4" id="KW-0862">Zinc</keyword>
<name>A0ABR2W9R6_9FUNG</name>
<dbReference type="Gene3D" id="3.30.40.10">
    <property type="entry name" value="Zinc/RING finger domain, C3HC4 (zinc finger)"/>
    <property type="match status" value="1"/>
</dbReference>
<feature type="region of interest" description="Disordered" evidence="9">
    <location>
        <begin position="218"/>
        <end position="262"/>
    </location>
</feature>
<gene>
    <name evidence="11" type="ORF">K7432_001354</name>
</gene>
<feature type="region of interest" description="Disordered" evidence="9">
    <location>
        <begin position="478"/>
        <end position="559"/>
    </location>
</feature>
<dbReference type="InterPro" id="IPR011011">
    <property type="entry name" value="Znf_FYVE_PHD"/>
</dbReference>
<evidence type="ECO:0000313" key="11">
    <source>
        <dbReference type="EMBL" id="KAK9728038.1"/>
    </source>
</evidence>
<evidence type="ECO:0000256" key="9">
    <source>
        <dbReference type="SAM" id="MobiDB-lite"/>
    </source>
</evidence>
<dbReference type="SUPFAM" id="SSF57903">
    <property type="entry name" value="FYVE/PHD zinc finger"/>
    <property type="match status" value="1"/>
</dbReference>
<keyword evidence="7" id="KW-0539">Nucleus</keyword>
<dbReference type="PANTHER" id="PTHR46452">
    <property type="entry name" value="TRANSCRIPTION INITIATION FACTOR TFIID SUBUNIT 3"/>
    <property type="match status" value="1"/>
</dbReference>
<evidence type="ECO:0000256" key="6">
    <source>
        <dbReference type="ARBA" id="ARBA00023163"/>
    </source>
</evidence>
<dbReference type="InterPro" id="IPR019787">
    <property type="entry name" value="Znf_PHD-finger"/>
</dbReference>
<dbReference type="SMART" id="SM00576">
    <property type="entry name" value="BTP"/>
    <property type="match status" value="1"/>
</dbReference>
<evidence type="ECO:0000256" key="5">
    <source>
        <dbReference type="ARBA" id="ARBA00023015"/>
    </source>
</evidence>